<dbReference type="CDD" id="cd01949">
    <property type="entry name" value="GGDEF"/>
    <property type="match status" value="1"/>
</dbReference>
<dbReference type="EC" id="2.7.7.65" evidence="1"/>
<protein>
    <recommendedName>
        <fullName evidence="1">diguanylate cyclase</fullName>
        <ecNumber evidence="1">2.7.7.65</ecNumber>
    </recommendedName>
</protein>
<dbReference type="PANTHER" id="PTHR45138:SF9">
    <property type="entry name" value="DIGUANYLATE CYCLASE DGCM-RELATED"/>
    <property type="match status" value="1"/>
</dbReference>
<evidence type="ECO:0000313" key="6">
    <source>
        <dbReference type="EMBL" id="BCO28174.1"/>
    </source>
</evidence>
<proteinExistence type="predicted"/>
<dbReference type="Gene3D" id="3.30.70.270">
    <property type="match status" value="1"/>
</dbReference>
<dbReference type="PANTHER" id="PTHR45138">
    <property type="entry name" value="REGULATORY COMPONENTS OF SENSORY TRANSDUCTION SYSTEM"/>
    <property type="match status" value="1"/>
</dbReference>
<dbReference type="EMBL" id="AP024238">
    <property type="protein sequence ID" value="BCO28174.1"/>
    <property type="molecule type" value="Genomic_DNA"/>
</dbReference>
<dbReference type="RefSeq" id="WP_223904153.1">
    <property type="nucleotide sequence ID" value="NZ_AP024238.1"/>
</dbReference>
<evidence type="ECO:0000256" key="4">
    <source>
        <dbReference type="SAM" id="Phobius"/>
    </source>
</evidence>
<evidence type="ECO:0000259" key="5">
    <source>
        <dbReference type="PROSITE" id="PS50887"/>
    </source>
</evidence>
<dbReference type="InterPro" id="IPR050469">
    <property type="entry name" value="Diguanylate_Cyclase"/>
</dbReference>
<feature type="transmembrane region" description="Helical" evidence="4">
    <location>
        <begin position="73"/>
        <end position="94"/>
    </location>
</feature>
<dbReference type="SUPFAM" id="SSF55073">
    <property type="entry name" value="Nucleotide cyclase"/>
    <property type="match status" value="1"/>
</dbReference>
<feature type="domain" description="GGDEF" evidence="5">
    <location>
        <begin position="337"/>
        <end position="473"/>
    </location>
</feature>
<dbReference type="InterPro" id="IPR029787">
    <property type="entry name" value="Nucleotide_cyclase"/>
</dbReference>
<dbReference type="Pfam" id="PF00990">
    <property type="entry name" value="GGDEF"/>
    <property type="match status" value="1"/>
</dbReference>
<feature type="compositionally biased region" description="Basic and acidic residues" evidence="3">
    <location>
        <begin position="36"/>
        <end position="48"/>
    </location>
</feature>
<keyword evidence="4" id="KW-0472">Membrane</keyword>
<dbReference type="InterPro" id="IPR000160">
    <property type="entry name" value="GGDEF_dom"/>
</dbReference>
<evidence type="ECO:0000256" key="2">
    <source>
        <dbReference type="ARBA" id="ARBA00034247"/>
    </source>
</evidence>
<evidence type="ECO:0000256" key="1">
    <source>
        <dbReference type="ARBA" id="ARBA00012528"/>
    </source>
</evidence>
<dbReference type="InterPro" id="IPR043128">
    <property type="entry name" value="Rev_trsase/Diguanyl_cyclase"/>
</dbReference>
<sequence>MPRFVHSHAFALSPGQGSVLHKAVPVDEPSGADASSRTERPTRGRPEPEGDPTVTDVAQGKTATFPVKTGMPFLSGIHLAVLLLLLTIAVGMYVDAQSEQMHRQHLKIQTGLERMVRLNQSLTSELATAVIEKNGERAASYDSLHGQLDATMQEVLALTQHMALAAGIRALHEEQRALRVQENQVFALMRTAQWDRAYQTLLGGDYVLALKVYEINSTTAVGTLMLDLSHQSQQQDRLRQITLVLRIVAVLLLLWAGWRYSKRLKAELAEQLRLRWQVSCINEALEEKVRLRTAELQAANQQLEILSTTDGLTGLANRRRFDHYWAQEWQRALRQATPLAVIMLDVDHFKAYNDHYGHPQGDECLRRVGAVLQASVRRAGELAARYGGEEFVVVLPGVTPQQALETAQGILIAMRDEKIPHTGSPVASMVTLSLGVAAGIPDATDTQEYLLKMADEALYAAKHKGRNCVEKVA</sequence>
<dbReference type="PROSITE" id="PS50887">
    <property type="entry name" value="GGDEF"/>
    <property type="match status" value="1"/>
</dbReference>
<evidence type="ECO:0000256" key="3">
    <source>
        <dbReference type="SAM" id="MobiDB-lite"/>
    </source>
</evidence>
<gene>
    <name evidence="6" type="ORF">MIZ03_3071</name>
</gene>
<organism evidence="6 7">
    <name type="scientific">Rhodoferax lithotrophicus</name>
    <dbReference type="NCBI Taxonomy" id="2798804"/>
    <lineage>
        <taxon>Bacteria</taxon>
        <taxon>Pseudomonadati</taxon>
        <taxon>Pseudomonadota</taxon>
        <taxon>Betaproteobacteria</taxon>
        <taxon>Burkholderiales</taxon>
        <taxon>Comamonadaceae</taxon>
        <taxon>Rhodoferax</taxon>
    </lineage>
</organism>
<accession>A0ABM7MPD4</accession>
<feature type="region of interest" description="Disordered" evidence="3">
    <location>
        <begin position="26"/>
        <end position="56"/>
    </location>
</feature>
<comment type="catalytic activity">
    <reaction evidence="2">
        <text>2 GTP = 3',3'-c-di-GMP + 2 diphosphate</text>
        <dbReference type="Rhea" id="RHEA:24898"/>
        <dbReference type="ChEBI" id="CHEBI:33019"/>
        <dbReference type="ChEBI" id="CHEBI:37565"/>
        <dbReference type="ChEBI" id="CHEBI:58805"/>
        <dbReference type="EC" id="2.7.7.65"/>
    </reaction>
</comment>
<evidence type="ECO:0000313" key="7">
    <source>
        <dbReference type="Proteomes" id="UP000824366"/>
    </source>
</evidence>
<feature type="transmembrane region" description="Helical" evidence="4">
    <location>
        <begin position="241"/>
        <end position="258"/>
    </location>
</feature>
<keyword evidence="4" id="KW-1133">Transmembrane helix</keyword>
<name>A0ABM7MPD4_9BURK</name>
<dbReference type="Proteomes" id="UP000824366">
    <property type="component" value="Chromosome"/>
</dbReference>
<keyword evidence="7" id="KW-1185">Reference proteome</keyword>
<dbReference type="SMART" id="SM00267">
    <property type="entry name" value="GGDEF"/>
    <property type="match status" value="1"/>
</dbReference>
<keyword evidence="4" id="KW-0812">Transmembrane</keyword>
<dbReference type="NCBIfam" id="TIGR00254">
    <property type="entry name" value="GGDEF"/>
    <property type="match status" value="1"/>
</dbReference>
<reference evidence="6 7" key="1">
    <citation type="journal article" date="2021" name="Microbiol. Spectr.">
        <title>A Single Bacterium Capable of Oxidation and Reduction of Iron at Circumneutral pH.</title>
        <authorList>
            <person name="Kato S."/>
            <person name="Ohkuma M."/>
        </authorList>
    </citation>
    <scope>NUCLEOTIDE SEQUENCE [LARGE SCALE GENOMIC DNA]</scope>
    <source>
        <strain evidence="6 7">MIZ03</strain>
    </source>
</reference>